<dbReference type="PANTHER" id="PTHR30561:SF1">
    <property type="entry name" value="MULTIDRUG TRANSPORTER EMRE"/>
    <property type="match status" value="1"/>
</dbReference>
<dbReference type="Pfam" id="PF00893">
    <property type="entry name" value="Multi_Drug_Res"/>
    <property type="match status" value="1"/>
</dbReference>
<keyword evidence="4 7" id="KW-0812">Transmembrane</keyword>
<feature type="transmembrane region" description="Helical" evidence="8">
    <location>
        <begin position="31"/>
        <end position="52"/>
    </location>
</feature>
<dbReference type="AlphaFoldDB" id="A0A8J8B328"/>
<keyword evidence="6 8" id="KW-0472">Membrane</keyword>
<reference evidence="9" key="2">
    <citation type="submission" date="2021-04" db="EMBL/GenBank/DDBJ databases">
        <authorList>
            <person name="Liu J."/>
        </authorList>
    </citation>
    <scope>NUCLEOTIDE SEQUENCE</scope>
    <source>
        <strain evidence="9">BAD-6</strain>
    </source>
</reference>
<feature type="transmembrane region" description="Helical" evidence="8">
    <location>
        <begin position="58"/>
        <end position="80"/>
    </location>
</feature>
<dbReference type="SUPFAM" id="SSF103481">
    <property type="entry name" value="Multidrug resistance efflux transporter EmrE"/>
    <property type="match status" value="1"/>
</dbReference>
<protein>
    <submittedName>
        <fullName evidence="9">Multidrug efflux SMR transporter</fullName>
    </submittedName>
</protein>
<keyword evidence="10" id="KW-1185">Reference proteome</keyword>
<evidence type="ECO:0000256" key="3">
    <source>
        <dbReference type="ARBA" id="ARBA00022475"/>
    </source>
</evidence>
<organism evidence="9 10">
    <name type="scientific">Sinanaerobacter chloroacetimidivorans</name>
    <dbReference type="NCBI Taxonomy" id="2818044"/>
    <lineage>
        <taxon>Bacteria</taxon>
        <taxon>Bacillati</taxon>
        <taxon>Bacillota</taxon>
        <taxon>Clostridia</taxon>
        <taxon>Peptostreptococcales</taxon>
        <taxon>Anaerovoracaceae</taxon>
        <taxon>Sinanaerobacter</taxon>
    </lineage>
</organism>
<reference evidence="9" key="1">
    <citation type="submission" date="2021-04" db="EMBL/GenBank/DDBJ databases">
        <title>Sinoanaerobacter chloroacetimidivorans sp. nov., an obligate anaerobic bacterium isolated from anaerobic sludge.</title>
        <authorList>
            <person name="Bao Y."/>
        </authorList>
    </citation>
    <scope>NUCLEOTIDE SEQUENCE</scope>
    <source>
        <strain evidence="9">BAD-6</strain>
    </source>
</reference>
<evidence type="ECO:0000256" key="8">
    <source>
        <dbReference type="SAM" id="Phobius"/>
    </source>
</evidence>
<evidence type="ECO:0000313" key="9">
    <source>
        <dbReference type="EMBL" id="MBR0599317.1"/>
    </source>
</evidence>
<dbReference type="GO" id="GO:0022857">
    <property type="term" value="F:transmembrane transporter activity"/>
    <property type="evidence" value="ECO:0007669"/>
    <property type="project" value="InterPro"/>
</dbReference>
<dbReference type="InterPro" id="IPR037185">
    <property type="entry name" value="EmrE-like"/>
</dbReference>
<comment type="similarity">
    <text evidence="7">Belongs to the drug/metabolite transporter (DMT) superfamily. Small multidrug resistance (SMR) (TC 2.A.7.1) family.</text>
</comment>
<evidence type="ECO:0000313" key="10">
    <source>
        <dbReference type="Proteomes" id="UP000675664"/>
    </source>
</evidence>
<sequence>MAQYWIYLFLTIACEVTGTVMMKISNGFTRIVPSILMMVFYISILPLFTLALKKINLGVAYAIWSGVGTASIAIIGYLLFKEQMNPVKITAIAMIIIGVIMLNLSGVTHG</sequence>
<evidence type="ECO:0000256" key="5">
    <source>
        <dbReference type="ARBA" id="ARBA00022989"/>
    </source>
</evidence>
<keyword evidence="2" id="KW-0813">Transport</keyword>
<evidence type="ECO:0000256" key="1">
    <source>
        <dbReference type="ARBA" id="ARBA00004651"/>
    </source>
</evidence>
<evidence type="ECO:0000256" key="6">
    <source>
        <dbReference type="ARBA" id="ARBA00023136"/>
    </source>
</evidence>
<accession>A0A8J8B328</accession>
<dbReference type="InterPro" id="IPR045324">
    <property type="entry name" value="Small_multidrug_res"/>
</dbReference>
<gene>
    <name evidence="9" type="ORF">KCX82_15630</name>
</gene>
<dbReference type="EMBL" id="JAGSND010000012">
    <property type="protein sequence ID" value="MBR0599317.1"/>
    <property type="molecule type" value="Genomic_DNA"/>
</dbReference>
<proteinExistence type="inferred from homology"/>
<dbReference type="InterPro" id="IPR000390">
    <property type="entry name" value="Small_drug/metabolite_transptr"/>
</dbReference>
<evidence type="ECO:0000256" key="4">
    <source>
        <dbReference type="ARBA" id="ARBA00022692"/>
    </source>
</evidence>
<dbReference type="Proteomes" id="UP000675664">
    <property type="component" value="Unassembled WGS sequence"/>
</dbReference>
<dbReference type="GO" id="GO:0005886">
    <property type="term" value="C:plasma membrane"/>
    <property type="evidence" value="ECO:0007669"/>
    <property type="project" value="UniProtKB-SubCell"/>
</dbReference>
<keyword evidence="5 8" id="KW-1133">Transmembrane helix</keyword>
<name>A0A8J8B328_9FIRM</name>
<comment type="subcellular location">
    <subcellularLocation>
        <location evidence="1 7">Cell membrane</location>
        <topology evidence="1 7">Multi-pass membrane protein</topology>
    </subcellularLocation>
</comment>
<evidence type="ECO:0000256" key="7">
    <source>
        <dbReference type="RuleBase" id="RU003942"/>
    </source>
</evidence>
<keyword evidence="3" id="KW-1003">Cell membrane</keyword>
<evidence type="ECO:0000256" key="2">
    <source>
        <dbReference type="ARBA" id="ARBA00022448"/>
    </source>
</evidence>
<dbReference type="Gene3D" id="1.10.3730.20">
    <property type="match status" value="1"/>
</dbReference>
<feature type="transmembrane region" description="Helical" evidence="8">
    <location>
        <begin position="6"/>
        <end position="24"/>
    </location>
</feature>
<comment type="caution">
    <text evidence="9">The sequence shown here is derived from an EMBL/GenBank/DDBJ whole genome shotgun (WGS) entry which is preliminary data.</text>
</comment>
<feature type="transmembrane region" description="Helical" evidence="8">
    <location>
        <begin position="87"/>
        <end position="107"/>
    </location>
</feature>
<dbReference type="FunFam" id="1.10.3730.20:FF:000001">
    <property type="entry name" value="Quaternary ammonium compound resistance transporter SugE"/>
    <property type="match status" value="1"/>
</dbReference>
<dbReference type="PANTHER" id="PTHR30561">
    <property type="entry name" value="SMR FAMILY PROTON-DEPENDENT DRUG EFFLUX TRANSPORTER SUGE"/>
    <property type="match status" value="1"/>
</dbReference>
<dbReference type="RefSeq" id="WP_227019450.1">
    <property type="nucleotide sequence ID" value="NZ_JAGSND010000012.1"/>
</dbReference>